<dbReference type="AlphaFoldDB" id="A0A9P9DQ02"/>
<dbReference type="InterPro" id="IPR052895">
    <property type="entry name" value="HetReg/Transcr_Mod"/>
</dbReference>
<evidence type="ECO:0000313" key="3">
    <source>
        <dbReference type="Proteomes" id="UP000738349"/>
    </source>
</evidence>
<proteinExistence type="predicted"/>
<reference evidence="2" key="1">
    <citation type="journal article" date="2021" name="Nat. Commun.">
        <title>Genetic determinants of endophytism in the Arabidopsis root mycobiome.</title>
        <authorList>
            <person name="Mesny F."/>
            <person name="Miyauchi S."/>
            <person name="Thiergart T."/>
            <person name="Pickel B."/>
            <person name="Atanasova L."/>
            <person name="Karlsson M."/>
            <person name="Huettel B."/>
            <person name="Barry K.W."/>
            <person name="Haridas S."/>
            <person name="Chen C."/>
            <person name="Bauer D."/>
            <person name="Andreopoulos W."/>
            <person name="Pangilinan J."/>
            <person name="LaButti K."/>
            <person name="Riley R."/>
            <person name="Lipzen A."/>
            <person name="Clum A."/>
            <person name="Drula E."/>
            <person name="Henrissat B."/>
            <person name="Kohler A."/>
            <person name="Grigoriev I.V."/>
            <person name="Martin F.M."/>
            <person name="Hacquard S."/>
        </authorList>
    </citation>
    <scope>NUCLEOTIDE SEQUENCE</scope>
    <source>
        <strain evidence="2">MPI-CAGE-AT-0147</strain>
    </source>
</reference>
<sequence>MWFVMHRKAGRITPPTLPSSSSPPLICKNPRWLNKGLFRCLDGPCDNPETISVPAVEECGLSRLIHLHPGETNDPLELSIVPTDLKTDYEALSWCWGDEHATETVLVKDAAVLQSSVKVKPTIRKALAALRDQVAIRHLWIDTICINQQDSDEKSAQVTKMATIFSCAKCVVIWLELPSPQHTISLVRNSATIQDLKEIMKRRYQTSANQETRSHLRDLLVCKWFGRRWIIQEVTLAQRAILVAADGLGRAHSAEWADMCRVIRLLHEYHEDLVADKPTSDYDPDIGLTTEAFYQSNAHNLVRLIDGEFVEGTHRQTRSVVGLHPLEDLLTMCTSFRCQEGQDTVYALQQFAKPSSRIDVDYKKTALEVYKDMITGAIEASGGSIDIILRYWALWKMDISWIRFRRSTNHSTIDDQHREIRQRDLTGTAEAPLFRASGSSRVPCLTTLFRGPTSLILDAFTLDSIASTLCANPDAISNGWPKFAGWMDTTQDPPDHFWKTLVAGLDENGSTVSTPYKRLCGCAFFKGSHFRLFSNTTDGVVLELKRVFSEDSNSRLTPGERWERFNFAVRHPDQQIKIVDKGGKPEVQFSDAIIKLIRGILRQIDQNAMAEVARYRRLVLSTVIGRQLFKSSGLSLFGLAPREACAGDRICIIRGCSVPVAIREMSGYYKIIGECFVHGMMDGEAMDLGRAWQQIRIE</sequence>
<accession>A0A9P9DQ02</accession>
<dbReference type="InterPro" id="IPR010730">
    <property type="entry name" value="HET"/>
</dbReference>
<evidence type="ECO:0000313" key="2">
    <source>
        <dbReference type="EMBL" id="KAH7123186.1"/>
    </source>
</evidence>
<name>A0A9P9DQ02_9HYPO</name>
<dbReference type="Pfam" id="PF06985">
    <property type="entry name" value="HET"/>
    <property type="match status" value="1"/>
</dbReference>
<comment type="caution">
    <text evidence="2">The sequence shown here is derived from an EMBL/GenBank/DDBJ whole genome shotgun (WGS) entry which is preliminary data.</text>
</comment>
<protein>
    <submittedName>
        <fullName evidence="2">Heterokaryon incompatibility protein-domain-containing protein</fullName>
    </submittedName>
</protein>
<feature type="domain" description="Heterokaryon incompatibility" evidence="1">
    <location>
        <begin position="89"/>
        <end position="233"/>
    </location>
</feature>
<gene>
    <name evidence="2" type="ORF">EDB81DRAFT_861319</name>
</gene>
<dbReference type="Proteomes" id="UP000738349">
    <property type="component" value="Unassembled WGS sequence"/>
</dbReference>
<organism evidence="2 3">
    <name type="scientific">Dactylonectria macrodidyma</name>
    <dbReference type="NCBI Taxonomy" id="307937"/>
    <lineage>
        <taxon>Eukaryota</taxon>
        <taxon>Fungi</taxon>
        <taxon>Dikarya</taxon>
        <taxon>Ascomycota</taxon>
        <taxon>Pezizomycotina</taxon>
        <taxon>Sordariomycetes</taxon>
        <taxon>Hypocreomycetidae</taxon>
        <taxon>Hypocreales</taxon>
        <taxon>Nectriaceae</taxon>
        <taxon>Dactylonectria</taxon>
    </lineage>
</organism>
<dbReference type="OrthoDB" id="5571888at2759"/>
<dbReference type="PANTHER" id="PTHR24148">
    <property type="entry name" value="ANKYRIN REPEAT DOMAIN-CONTAINING PROTEIN 39 HOMOLOG-RELATED"/>
    <property type="match status" value="1"/>
</dbReference>
<dbReference type="EMBL" id="JAGMUV010000023">
    <property type="protein sequence ID" value="KAH7123186.1"/>
    <property type="molecule type" value="Genomic_DNA"/>
</dbReference>
<evidence type="ECO:0000259" key="1">
    <source>
        <dbReference type="Pfam" id="PF06985"/>
    </source>
</evidence>
<dbReference type="PANTHER" id="PTHR24148:SF64">
    <property type="entry name" value="HETEROKARYON INCOMPATIBILITY DOMAIN-CONTAINING PROTEIN"/>
    <property type="match status" value="1"/>
</dbReference>
<keyword evidence="3" id="KW-1185">Reference proteome</keyword>